<feature type="transmembrane region" description="Helical" evidence="6">
    <location>
        <begin position="17"/>
        <end position="36"/>
    </location>
</feature>
<dbReference type="EMBL" id="JAAGKO020000004">
    <property type="protein sequence ID" value="MDI5962006.1"/>
    <property type="molecule type" value="Genomic_DNA"/>
</dbReference>
<feature type="transmembrane region" description="Helical" evidence="6">
    <location>
        <begin position="78"/>
        <end position="98"/>
    </location>
</feature>
<comment type="subcellular location">
    <subcellularLocation>
        <location evidence="1">Membrane</location>
        <topology evidence="1">Multi-pass membrane protein</topology>
    </subcellularLocation>
</comment>
<dbReference type="Gene3D" id="1.20.1250.20">
    <property type="entry name" value="MFS general substrate transporter like domains"/>
    <property type="match status" value="2"/>
</dbReference>
<keyword evidence="2 6" id="KW-0812">Transmembrane</keyword>
<name>A0ABT6VU54_9ACTN</name>
<evidence type="ECO:0000313" key="8">
    <source>
        <dbReference type="Proteomes" id="UP001156398"/>
    </source>
</evidence>
<feature type="transmembrane region" description="Helical" evidence="6">
    <location>
        <begin position="398"/>
        <end position="417"/>
    </location>
</feature>
<feature type="transmembrane region" description="Helical" evidence="6">
    <location>
        <begin position="367"/>
        <end position="386"/>
    </location>
</feature>
<evidence type="ECO:0000256" key="3">
    <source>
        <dbReference type="ARBA" id="ARBA00022989"/>
    </source>
</evidence>
<evidence type="ECO:0000313" key="7">
    <source>
        <dbReference type="EMBL" id="MDI5962006.1"/>
    </source>
</evidence>
<organism evidence="7 8">
    <name type="scientific">Streptantibioticus silvisoli</name>
    <dbReference type="NCBI Taxonomy" id="2705255"/>
    <lineage>
        <taxon>Bacteria</taxon>
        <taxon>Bacillati</taxon>
        <taxon>Actinomycetota</taxon>
        <taxon>Actinomycetes</taxon>
        <taxon>Kitasatosporales</taxon>
        <taxon>Streptomycetaceae</taxon>
        <taxon>Streptantibioticus</taxon>
    </lineage>
</organism>
<comment type="caution">
    <text evidence="7">The sequence shown here is derived from an EMBL/GenBank/DDBJ whole genome shotgun (WGS) entry which is preliminary data.</text>
</comment>
<feature type="transmembrane region" description="Helical" evidence="6">
    <location>
        <begin position="104"/>
        <end position="125"/>
    </location>
</feature>
<accession>A0ABT6VU54</accession>
<dbReference type="InterPro" id="IPR051788">
    <property type="entry name" value="MFS_Transporter"/>
</dbReference>
<evidence type="ECO:0000256" key="5">
    <source>
        <dbReference type="SAM" id="MobiDB-lite"/>
    </source>
</evidence>
<feature type="transmembrane region" description="Helical" evidence="6">
    <location>
        <begin position="173"/>
        <end position="191"/>
    </location>
</feature>
<sequence>MAGTPDGRAVGARTRRARVAVTAVFFVHGAVFASWAARIPEVKDQLHLSAGVLGLVLAGPGVGALAGSQVGGLAVRRFGGRAISGCAPLVLCLPLGLVPLARSAGMLAALLVLLGAADGATSVAMNAQALAVQRVYGRSVLNAMHAVRSLGAVAGGLAAAATAALSLPQTDQFVVTAVTLATVSALAACGLQPEQHVLATGELASAVLSTGEVGEVGEVGDTGEVGDAGGTVGVVGAAGSNGSDGSGGSGGSAGPGGSGDVRDPSEPGVPAGRARQVLLALALMAFFGSLIEDAPASWSGVYLRHAGAGAAVAATGYAAFCAGEVATRMLNDRLVDRLGWVRLIRTGTLGCAVVLTVALLVGRPAVMLAALVCAGAGVSAVFPGAFAGAGALPGSGPALAQVGFAGNAGWLAVSPLIGGLATAAGLSVAFGLLPLAALVIAALAGATRAGTPSGVARRGDGNAKARQGARNAVRVPRRK</sequence>
<dbReference type="SUPFAM" id="SSF103473">
    <property type="entry name" value="MFS general substrate transporter"/>
    <property type="match status" value="1"/>
</dbReference>
<reference evidence="7 8" key="1">
    <citation type="submission" date="2023-05" db="EMBL/GenBank/DDBJ databases">
        <title>Streptantibioticus silvisoli sp. nov., acidotolerant actinomycetes 1 from pine litter.</title>
        <authorList>
            <person name="Swiecimska M."/>
            <person name="Golinska P."/>
            <person name="Sangal V."/>
            <person name="Wachnowicz B."/>
            <person name="Goodfellow M."/>
        </authorList>
    </citation>
    <scope>NUCLEOTIDE SEQUENCE [LARGE SCALE GENOMIC DNA]</scope>
    <source>
        <strain evidence="7 8">SL54</strain>
    </source>
</reference>
<evidence type="ECO:0000256" key="4">
    <source>
        <dbReference type="ARBA" id="ARBA00023136"/>
    </source>
</evidence>
<dbReference type="InterPro" id="IPR036259">
    <property type="entry name" value="MFS_trans_sf"/>
</dbReference>
<feature type="transmembrane region" description="Helical" evidence="6">
    <location>
        <begin position="343"/>
        <end position="361"/>
    </location>
</feature>
<gene>
    <name evidence="7" type="ORF">POF43_004575</name>
</gene>
<feature type="transmembrane region" description="Helical" evidence="6">
    <location>
        <begin position="277"/>
        <end position="296"/>
    </location>
</feature>
<feature type="transmembrane region" description="Helical" evidence="6">
    <location>
        <begin position="48"/>
        <end position="66"/>
    </location>
</feature>
<feature type="compositionally biased region" description="Gly residues" evidence="5">
    <location>
        <begin position="242"/>
        <end position="259"/>
    </location>
</feature>
<evidence type="ECO:0000256" key="1">
    <source>
        <dbReference type="ARBA" id="ARBA00004141"/>
    </source>
</evidence>
<dbReference type="Proteomes" id="UP001156398">
    <property type="component" value="Unassembled WGS sequence"/>
</dbReference>
<feature type="region of interest" description="Disordered" evidence="5">
    <location>
        <begin position="450"/>
        <end position="479"/>
    </location>
</feature>
<feature type="region of interest" description="Disordered" evidence="5">
    <location>
        <begin position="236"/>
        <end position="269"/>
    </location>
</feature>
<evidence type="ECO:0000256" key="6">
    <source>
        <dbReference type="SAM" id="Phobius"/>
    </source>
</evidence>
<feature type="transmembrane region" description="Helical" evidence="6">
    <location>
        <begin position="302"/>
        <end position="322"/>
    </location>
</feature>
<protein>
    <submittedName>
        <fullName evidence="7">MFS transporter</fullName>
    </submittedName>
</protein>
<dbReference type="RefSeq" id="WP_282704417.1">
    <property type="nucleotide sequence ID" value="NZ_JAAGKO020000004.1"/>
</dbReference>
<keyword evidence="4 6" id="KW-0472">Membrane</keyword>
<feature type="transmembrane region" description="Helical" evidence="6">
    <location>
        <begin position="423"/>
        <end position="444"/>
    </location>
</feature>
<keyword evidence="3 6" id="KW-1133">Transmembrane helix</keyword>
<dbReference type="Pfam" id="PF07690">
    <property type="entry name" value="MFS_1"/>
    <property type="match status" value="1"/>
</dbReference>
<proteinExistence type="predicted"/>
<dbReference type="InterPro" id="IPR011701">
    <property type="entry name" value="MFS"/>
</dbReference>
<dbReference type="PANTHER" id="PTHR23514">
    <property type="entry name" value="BYPASS OF STOP CODON PROTEIN 6"/>
    <property type="match status" value="1"/>
</dbReference>
<dbReference type="PANTHER" id="PTHR23514:SF13">
    <property type="entry name" value="INNER MEMBRANE PROTEIN YBJJ"/>
    <property type="match status" value="1"/>
</dbReference>
<feature type="transmembrane region" description="Helical" evidence="6">
    <location>
        <begin position="146"/>
        <end position="167"/>
    </location>
</feature>
<keyword evidence="8" id="KW-1185">Reference proteome</keyword>
<evidence type="ECO:0000256" key="2">
    <source>
        <dbReference type="ARBA" id="ARBA00022692"/>
    </source>
</evidence>